<keyword evidence="13" id="KW-1185">Reference proteome</keyword>
<feature type="transmembrane region" description="Helical" evidence="10">
    <location>
        <begin position="44"/>
        <end position="66"/>
    </location>
</feature>
<dbReference type="NCBIfam" id="TIGR00831">
    <property type="entry name" value="a_cpa1"/>
    <property type="match status" value="1"/>
</dbReference>
<feature type="transmembrane region" description="Helical" evidence="10">
    <location>
        <begin position="114"/>
        <end position="136"/>
    </location>
</feature>
<feature type="transmembrane region" description="Helical" evidence="10">
    <location>
        <begin position="157"/>
        <end position="176"/>
    </location>
</feature>
<dbReference type="PANTHER" id="PTHR10110">
    <property type="entry name" value="SODIUM/HYDROGEN EXCHANGER"/>
    <property type="match status" value="1"/>
</dbReference>
<feature type="transmembrane region" description="Helical" evidence="10">
    <location>
        <begin position="78"/>
        <end position="102"/>
    </location>
</feature>
<feature type="transmembrane region" description="Helical" evidence="10">
    <location>
        <begin position="182"/>
        <end position="203"/>
    </location>
</feature>
<feature type="transmembrane region" description="Helical" evidence="10">
    <location>
        <begin position="344"/>
        <end position="365"/>
    </location>
</feature>
<dbReference type="InterPro" id="IPR004705">
    <property type="entry name" value="Cation/H_exchanger_CPA1_bac"/>
</dbReference>
<evidence type="ECO:0000256" key="4">
    <source>
        <dbReference type="ARBA" id="ARBA00022692"/>
    </source>
</evidence>
<evidence type="ECO:0000313" key="12">
    <source>
        <dbReference type="EMBL" id="GAA1251163.1"/>
    </source>
</evidence>
<keyword evidence="8 10" id="KW-0472">Membrane</keyword>
<evidence type="ECO:0000256" key="1">
    <source>
        <dbReference type="ARBA" id="ARBA00004651"/>
    </source>
</evidence>
<keyword evidence="7 10" id="KW-0406">Ion transport</keyword>
<keyword evidence="5 10" id="KW-1133">Transmembrane helix</keyword>
<feature type="transmembrane region" description="Helical" evidence="10">
    <location>
        <begin position="265"/>
        <end position="283"/>
    </location>
</feature>
<comment type="similarity">
    <text evidence="10">Belongs to the monovalent cation:proton antiporter 1 (CPA1) transporter (TC 2.A.36) family.</text>
</comment>
<feature type="transmembrane region" description="Helical" evidence="10">
    <location>
        <begin position="210"/>
        <end position="228"/>
    </location>
</feature>
<keyword evidence="4 10" id="KW-0812">Transmembrane</keyword>
<dbReference type="RefSeq" id="WP_344443944.1">
    <property type="nucleotide sequence ID" value="NZ_BAAALF010000094.1"/>
</dbReference>
<protein>
    <submittedName>
        <fullName evidence="12">Na+/H+ antiporter</fullName>
    </submittedName>
</protein>
<evidence type="ECO:0000256" key="8">
    <source>
        <dbReference type="ARBA" id="ARBA00023136"/>
    </source>
</evidence>
<feature type="transmembrane region" description="Helical" evidence="10">
    <location>
        <begin position="234"/>
        <end position="253"/>
    </location>
</feature>
<evidence type="ECO:0000256" key="9">
    <source>
        <dbReference type="ARBA" id="ARBA00023201"/>
    </source>
</evidence>
<gene>
    <name evidence="12" type="ORF">GCM10009665_47350</name>
</gene>
<evidence type="ECO:0000256" key="7">
    <source>
        <dbReference type="ARBA" id="ARBA00023065"/>
    </source>
</evidence>
<evidence type="ECO:0000259" key="11">
    <source>
        <dbReference type="Pfam" id="PF00999"/>
    </source>
</evidence>
<evidence type="ECO:0000256" key="6">
    <source>
        <dbReference type="ARBA" id="ARBA00023053"/>
    </source>
</evidence>
<keyword evidence="2 10" id="KW-0813">Transport</keyword>
<dbReference type="PANTHER" id="PTHR10110:SF86">
    <property type="entry name" value="SODIUM_HYDROGEN EXCHANGER 7"/>
    <property type="match status" value="1"/>
</dbReference>
<dbReference type="Gene3D" id="6.10.140.1330">
    <property type="match status" value="1"/>
</dbReference>
<name>A0ABN1WM51_9ACTN</name>
<feature type="transmembrane region" description="Helical" evidence="10">
    <location>
        <begin position="303"/>
        <end position="324"/>
    </location>
</feature>
<evidence type="ECO:0000313" key="13">
    <source>
        <dbReference type="Proteomes" id="UP001500037"/>
    </source>
</evidence>
<comment type="caution">
    <text evidence="12">The sequence shown here is derived from an EMBL/GenBank/DDBJ whole genome shotgun (WGS) entry which is preliminary data.</text>
</comment>
<dbReference type="EMBL" id="BAAALF010000094">
    <property type="protein sequence ID" value="GAA1251163.1"/>
    <property type="molecule type" value="Genomic_DNA"/>
</dbReference>
<feature type="transmembrane region" description="Helical" evidence="10">
    <location>
        <begin position="377"/>
        <end position="398"/>
    </location>
</feature>
<dbReference type="Proteomes" id="UP001500037">
    <property type="component" value="Unassembled WGS sequence"/>
</dbReference>
<evidence type="ECO:0000256" key="3">
    <source>
        <dbReference type="ARBA" id="ARBA00022475"/>
    </source>
</evidence>
<dbReference type="InterPro" id="IPR006153">
    <property type="entry name" value="Cation/H_exchanger_TM"/>
</dbReference>
<evidence type="ECO:0000256" key="5">
    <source>
        <dbReference type="ARBA" id="ARBA00022989"/>
    </source>
</evidence>
<sequence length="547" mass="57431">MSGVTAVLLLVVLATAVATGARHWSVPAPSLLVVAGVLAGLLPFVPRVVVPPAVISVAVLPPLLYASAEEISWRELKAVWRPVTVLALGLVLASAFSIGALAGQLTGLPPAMAFVLGAVLASTDPVAVTALGRRLALPTRVQTLVQSESLFNDATSLVLFKVAISLAVTAGSVSVGAAAGEFLLLAGGGALVGGASAALVAAIRSRTEDPVLETVIALVTPYAAYVLAEDLHTSGVTAVVVAGVALGAQGHRLTTARIRLQVRAVYQTVVFLLESVVFAIIGLELPSLIRDLTPQESGWPWQALLIALTLILIRLLWIFPTAWITQRQRPRDGGSGLNWRVPAVLTWAGTRGVMPLAAALSIPLLADDGSPLPYRELVLVLTTSVVAFTLVVQGFTLAPVVRASGIALEPEATVREEAQAAETVLRVALERLESLVDTESVAEVVADRMRRDLLARLEYTRIRLADAQLGADGTAEADTGEGSGEGEGQLSGQDVATVLGYRRLRRDLIAVESAELRRLYDEQRISDATRSSLQHALDLEEAGLGEL</sequence>
<comment type="subcellular location">
    <subcellularLocation>
        <location evidence="1 10">Cell membrane</location>
        <topology evidence="1 10">Multi-pass membrane protein</topology>
    </subcellularLocation>
</comment>
<keyword evidence="6 10" id="KW-0915">Sodium</keyword>
<feature type="domain" description="Cation/H+ exchanger transmembrane" evidence="11">
    <location>
        <begin position="12"/>
        <end position="402"/>
    </location>
</feature>
<accession>A0ABN1WM51</accession>
<dbReference type="InterPro" id="IPR018422">
    <property type="entry name" value="Cation/H_exchanger_CPA1"/>
</dbReference>
<reference evidence="12 13" key="1">
    <citation type="journal article" date="2019" name="Int. J. Syst. Evol. Microbiol.">
        <title>The Global Catalogue of Microorganisms (GCM) 10K type strain sequencing project: providing services to taxonomists for standard genome sequencing and annotation.</title>
        <authorList>
            <consortium name="The Broad Institute Genomics Platform"/>
            <consortium name="The Broad Institute Genome Sequencing Center for Infectious Disease"/>
            <person name="Wu L."/>
            <person name="Ma J."/>
        </authorList>
    </citation>
    <scope>NUCLEOTIDE SEQUENCE [LARGE SCALE GENOMIC DNA]</scope>
    <source>
        <strain evidence="12 13">JCM 13004</strain>
    </source>
</reference>
<evidence type="ECO:0000256" key="2">
    <source>
        <dbReference type="ARBA" id="ARBA00022448"/>
    </source>
</evidence>
<dbReference type="Pfam" id="PF00999">
    <property type="entry name" value="Na_H_Exchanger"/>
    <property type="match status" value="1"/>
</dbReference>
<evidence type="ECO:0000256" key="10">
    <source>
        <dbReference type="RuleBase" id="RU366002"/>
    </source>
</evidence>
<keyword evidence="3 10" id="KW-1003">Cell membrane</keyword>
<keyword evidence="10" id="KW-0050">Antiport</keyword>
<organism evidence="12 13">
    <name type="scientific">Kitasatospora nipponensis</name>
    <dbReference type="NCBI Taxonomy" id="258049"/>
    <lineage>
        <taxon>Bacteria</taxon>
        <taxon>Bacillati</taxon>
        <taxon>Actinomycetota</taxon>
        <taxon>Actinomycetes</taxon>
        <taxon>Kitasatosporales</taxon>
        <taxon>Streptomycetaceae</taxon>
        <taxon>Kitasatospora</taxon>
    </lineage>
</organism>
<proteinExistence type="inferred from homology"/>
<comment type="function">
    <text evidence="10">Na(+)/H(+) antiporter that extrudes sodium in exchange for external protons.</text>
</comment>
<keyword evidence="9 10" id="KW-0739">Sodium transport</keyword>